<proteinExistence type="predicted"/>
<gene>
    <name evidence="1" type="ORF">HAV22_08555</name>
</gene>
<keyword evidence="2" id="KW-1185">Reference proteome</keyword>
<protein>
    <submittedName>
        <fullName evidence="1">Uncharacterized protein</fullName>
    </submittedName>
</protein>
<dbReference type="Gene3D" id="2.120.10.30">
    <property type="entry name" value="TolB, C-terminal domain"/>
    <property type="match status" value="1"/>
</dbReference>
<accession>A0ABX0P8U1</accession>
<evidence type="ECO:0000313" key="2">
    <source>
        <dbReference type="Proteomes" id="UP000716322"/>
    </source>
</evidence>
<evidence type="ECO:0000313" key="1">
    <source>
        <dbReference type="EMBL" id="NIA53704.1"/>
    </source>
</evidence>
<reference evidence="1 2" key="1">
    <citation type="submission" date="2020-03" db="EMBL/GenBank/DDBJ databases">
        <title>Genome sequence of strain Massilia sp. TW-1.</title>
        <authorList>
            <person name="Chaudhary D.K."/>
        </authorList>
    </citation>
    <scope>NUCLEOTIDE SEQUENCE [LARGE SCALE GENOMIC DNA]</scope>
    <source>
        <strain evidence="1 2">TW-1</strain>
    </source>
</reference>
<dbReference type="SUPFAM" id="SSF63829">
    <property type="entry name" value="Calcium-dependent phosphotriesterase"/>
    <property type="match status" value="1"/>
</dbReference>
<dbReference type="EMBL" id="JAAQOM010000004">
    <property type="protein sequence ID" value="NIA53704.1"/>
    <property type="molecule type" value="Genomic_DNA"/>
</dbReference>
<name>A0ABX0P8U1_9BURK</name>
<dbReference type="InterPro" id="IPR011042">
    <property type="entry name" value="6-blade_b-propeller_TolB-like"/>
</dbReference>
<dbReference type="RefSeq" id="WP_166858498.1">
    <property type="nucleotide sequence ID" value="NZ_JAAQOM010000004.1"/>
</dbReference>
<dbReference type="Proteomes" id="UP000716322">
    <property type="component" value="Unassembled WGS sequence"/>
</dbReference>
<comment type="caution">
    <text evidence="1">The sequence shown here is derived from an EMBL/GenBank/DDBJ whole genome shotgun (WGS) entry which is preliminary data.</text>
</comment>
<organism evidence="1 2">
    <name type="scientific">Telluria antibiotica</name>
    <dbReference type="NCBI Taxonomy" id="2717319"/>
    <lineage>
        <taxon>Bacteria</taxon>
        <taxon>Pseudomonadati</taxon>
        <taxon>Pseudomonadota</taxon>
        <taxon>Betaproteobacteria</taxon>
        <taxon>Burkholderiales</taxon>
        <taxon>Oxalobacteraceae</taxon>
        <taxon>Telluria group</taxon>
        <taxon>Telluria</taxon>
    </lineage>
</organism>
<sequence length="336" mass="35958">MAAVPTVRTVVDGPRCALERDGVISPSRGRFKPRDGGTTGGLHCTPKGAPVLTGPRLEDSLIIVSGLGGVVQRVAPDGAEVWRTSAVQPRGLLVSGRYALVGTGRRILWLNKQNGFLVGESVFDWPVNAFSLRGNILAVAFRQQGPGAVRLYEQQGTEAREVARVPGNFGFPRGVYLTSDSLYVADTFSHKVLRYAGRDVSFSKLVGTADSFYPNCVHMAGGKLLVAEEHINQIVAFDPQTLSRLPAPAGCWSHGSAISLQALLARVNEHTADGESVCLARSLLGYELLAPNDAVQAKTALYVADTDNHRIVMYKEGVPVAALSNFNEPVNVELVA</sequence>